<proteinExistence type="predicted"/>
<protein>
    <submittedName>
        <fullName evidence="3">ATP-dependent zinc metalloprotease FtsH 4</fullName>
    </submittedName>
</protein>
<reference evidence="3" key="2">
    <citation type="submission" date="2021-08" db="EMBL/GenBank/DDBJ databases">
        <authorList>
            <person name="Tani A."/>
            <person name="Ola A."/>
            <person name="Ogura Y."/>
            <person name="Katsura K."/>
            <person name="Hayashi T."/>
        </authorList>
    </citation>
    <scope>NUCLEOTIDE SEQUENCE</scope>
    <source>
        <strain evidence="3">DSM 16372</strain>
    </source>
</reference>
<dbReference type="InterPro" id="IPR027417">
    <property type="entry name" value="P-loop_NTPase"/>
</dbReference>
<dbReference type="Pfam" id="PF01434">
    <property type="entry name" value="Peptidase_M41"/>
    <property type="match status" value="1"/>
</dbReference>
<dbReference type="AlphaFoldDB" id="A0AAV4ZYH9"/>
<comment type="caution">
    <text evidence="3">The sequence shown here is derived from an EMBL/GenBank/DDBJ whole genome shotgun (WGS) entry which is preliminary data.</text>
</comment>
<dbReference type="GO" id="GO:0016887">
    <property type="term" value="F:ATP hydrolysis activity"/>
    <property type="evidence" value="ECO:0007669"/>
    <property type="project" value="InterPro"/>
</dbReference>
<sequence>MKESNSFFNNLLARAPCIGFIDELDALPSRMEVMQRADWWQPIITNVLLRIDAVRAAGTGVVLLAASNFPDQVDPALRQLGRLDQTLTIGLPGETDLAAILRSHLGADLPDSDLSTAARIGLEATGADAAGWVRAARQRARSEDRSLRLDDLLDSIRPRDDRSPEFLRLIALHEAVHAVVARRLGQRVARVSMLATGDMAGSTEIICGPSAPTAQQIDDHVIVLLAGRAADLVLGAGPHAGAVQDLRSATRLVAAKRVSLGLVGPLCSRVDPDEADRLLSYDLALADAVECDL</sequence>
<evidence type="ECO:0000313" key="4">
    <source>
        <dbReference type="Proteomes" id="UP001055247"/>
    </source>
</evidence>
<dbReference type="GO" id="GO:0004176">
    <property type="term" value="F:ATP-dependent peptidase activity"/>
    <property type="evidence" value="ECO:0007669"/>
    <property type="project" value="InterPro"/>
</dbReference>
<gene>
    <name evidence="3" type="primary">ftsH4</name>
    <name evidence="3" type="ORF">BHAOGJBA_6180</name>
</gene>
<dbReference type="SUPFAM" id="SSF52540">
    <property type="entry name" value="P-loop containing nucleoside triphosphate hydrolases"/>
    <property type="match status" value="1"/>
</dbReference>
<evidence type="ECO:0000259" key="2">
    <source>
        <dbReference type="Pfam" id="PF01434"/>
    </source>
</evidence>
<dbReference type="GO" id="GO:0030163">
    <property type="term" value="P:protein catabolic process"/>
    <property type="evidence" value="ECO:0007669"/>
    <property type="project" value="TreeGrafter"/>
</dbReference>
<dbReference type="Pfam" id="PF00004">
    <property type="entry name" value="AAA"/>
    <property type="match status" value="1"/>
</dbReference>
<keyword evidence="3" id="KW-0482">Metalloprotease</keyword>
<dbReference type="InterPro" id="IPR003959">
    <property type="entry name" value="ATPase_AAA_core"/>
</dbReference>
<dbReference type="Gene3D" id="1.20.58.760">
    <property type="entry name" value="Peptidase M41"/>
    <property type="match status" value="1"/>
</dbReference>
<dbReference type="InterPro" id="IPR037219">
    <property type="entry name" value="Peptidase_M41-like"/>
</dbReference>
<dbReference type="EMBL" id="BPQO01000051">
    <property type="protein sequence ID" value="GJD92624.1"/>
    <property type="molecule type" value="Genomic_DNA"/>
</dbReference>
<dbReference type="GO" id="GO:0004222">
    <property type="term" value="F:metalloendopeptidase activity"/>
    <property type="evidence" value="ECO:0007669"/>
    <property type="project" value="InterPro"/>
</dbReference>
<keyword evidence="3" id="KW-0378">Hydrolase</keyword>
<dbReference type="Gene3D" id="1.10.8.60">
    <property type="match status" value="1"/>
</dbReference>
<organism evidence="3 4">
    <name type="scientific">Methylobacterium hispanicum</name>
    <dbReference type="NCBI Taxonomy" id="270350"/>
    <lineage>
        <taxon>Bacteria</taxon>
        <taxon>Pseudomonadati</taxon>
        <taxon>Pseudomonadota</taxon>
        <taxon>Alphaproteobacteria</taxon>
        <taxon>Hyphomicrobiales</taxon>
        <taxon>Methylobacteriaceae</taxon>
        <taxon>Methylobacterium</taxon>
    </lineage>
</organism>
<dbReference type="GO" id="GO:0005886">
    <property type="term" value="C:plasma membrane"/>
    <property type="evidence" value="ECO:0007669"/>
    <property type="project" value="TreeGrafter"/>
</dbReference>
<dbReference type="PANTHER" id="PTHR23076:SF97">
    <property type="entry name" value="ATP-DEPENDENT ZINC METALLOPROTEASE YME1L1"/>
    <property type="match status" value="1"/>
</dbReference>
<reference evidence="3" key="1">
    <citation type="journal article" date="2016" name="Front. Microbiol.">
        <title>Genome Sequence of the Piezophilic, Mesophilic Sulfate-Reducing Bacterium Desulfovibrio indicus J2T.</title>
        <authorList>
            <person name="Cao J."/>
            <person name="Maignien L."/>
            <person name="Shao Z."/>
            <person name="Alain K."/>
            <person name="Jebbar M."/>
        </authorList>
    </citation>
    <scope>NUCLEOTIDE SEQUENCE</scope>
    <source>
        <strain evidence="3">DSM 16372</strain>
    </source>
</reference>
<evidence type="ECO:0000313" key="3">
    <source>
        <dbReference type="EMBL" id="GJD92624.1"/>
    </source>
</evidence>
<name>A0AAV4ZYH9_9HYPH</name>
<dbReference type="Gene3D" id="3.40.50.300">
    <property type="entry name" value="P-loop containing nucleotide triphosphate hydrolases"/>
    <property type="match status" value="1"/>
</dbReference>
<dbReference type="Proteomes" id="UP001055247">
    <property type="component" value="Unassembled WGS sequence"/>
</dbReference>
<keyword evidence="4" id="KW-1185">Reference proteome</keyword>
<keyword evidence="3" id="KW-0645">Protease</keyword>
<dbReference type="SUPFAM" id="SSF140990">
    <property type="entry name" value="FtsH protease domain-like"/>
    <property type="match status" value="1"/>
</dbReference>
<evidence type="ECO:0000259" key="1">
    <source>
        <dbReference type="Pfam" id="PF00004"/>
    </source>
</evidence>
<feature type="domain" description="Peptidase M41" evidence="2">
    <location>
        <begin position="168"/>
        <end position="261"/>
    </location>
</feature>
<dbReference type="GO" id="GO:0006508">
    <property type="term" value="P:proteolysis"/>
    <property type="evidence" value="ECO:0007669"/>
    <property type="project" value="InterPro"/>
</dbReference>
<feature type="domain" description="ATPase AAA-type core" evidence="1">
    <location>
        <begin position="5"/>
        <end position="90"/>
    </location>
</feature>
<dbReference type="GO" id="GO:0005524">
    <property type="term" value="F:ATP binding"/>
    <property type="evidence" value="ECO:0007669"/>
    <property type="project" value="InterPro"/>
</dbReference>
<dbReference type="PANTHER" id="PTHR23076">
    <property type="entry name" value="METALLOPROTEASE M41 FTSH"/>
    <property type="match status" value="1"/>
</dbReference>
<accession>A0AAV4ZYH9</accession>
<dbReference type="InterPro" id="IPR000642">
    <property type="entry name" value="Peptidase_M41"/>
</dbReference>